<feature type="domain" description="Translation elongation factor EFTs/EF1B dimerisation" evidence="6">
    <location>
        <begin position="104"/>
        <end position="330"/>
    </location>
</feature>
<evidence type="ECO:0000256" key="2">
    <source>
        <dbReference type="ARBA" id="ARBA00022768"/>
    </source>
</evidence>
<accession>A0A3P6U2Q1</accession>
<dbReference type="STRING" id="42156.A0A3P6U2Q1"/>
<dbReference type="Pfam" id="PF00889">
    <property type="entry name" value="EF_TS"/>
    <property type="match status" value="1"/>
</dbReference>
<dbReference type="InterPro" id="IPR014039">
    <property type="entry name" value="Transl_elong_EFTs/EF1B_dimer"/>
</dbReference>
<keyword evidence="8" id="KW-1185">Reference proteome</keyword>
<dbReference type="OMA" id="VGEAPIC"/>
<dbReference type="Pfam" id="PF25025">
    <property type="entry name" value="EF-Ts_N"/>
    <property type="match status" value="1"/>
</dbReference>
<proteinExistence type="inferred from homology"/>
<feature type="region of interest" description="Disordered" evidence="5">
    <location>
        <begin position="252"/>
        <end position="280"/>
    </location>
</feature>
<evidence type="ECO:0000256" key="1">
    <source>
        <dbReference type="ARBA" id="ARBA00005532"/>
    </source>
</evidence>
<protein>
    <recommendedName>
        <fullName evidence="4">Elongation factor Ts, mitochondrial</fullName>
        <shortName evidence="4">EF-Ts</shortName>
        <shortName evidence="4">EF-TsMt</shortName>
    </recommendedName>
</protein>
<keyword evidence="3 4" id="KW-0648">Protein biosynthesis</keyword>
<dbReference type="AlphaFoldDB" id="A0A3P6U2Q1"/>
<evidence type="ECO:0000256" key="4">
    <source>
        <dbReference type="HAMAP-Rule" id="MF_03135"/>
    </source>
</evidence>
<dbReference type="InterPro" id="IPR001816">
    <property type="entry name" value="Transl_elong_EFTs/EF1B"/>
</dbReference>
<feature type="compositionally biased region" description="Polar residues" evidence="5">
    <location>
        <begin position="252"/>
        <end position="264"/>
    </location>
</feature>
<keyword evidence="4" id="KW-0496">Mitochondrion</keyword>
<dbReference type="OrthoDB" id="277235at2759"/>
<dbReference type="CDD" id="cd14275">
    <property type="entry name" value="UBA_EF-Ts"/>
    <property type="match status" value="1"/>
</dbReference>
<dbReference type="GO" id="GO:0005739">
    <property type="term" value="C:mitochondrion"/>
    <property type="evidence" value="ECO:0007669"/>
    <property type="project" value="UniProtKB-SubCell"/>
</dbReference>
<dbReference type="Gene3D" id="3.30.479.20">
    <property type="entry name" value="Elongation factor Ts, dimerisation domain"/>
    <property type="match status" value="2"/>
</dbReference>
<name>A0A3P6U2Q1_LITSI</name>
<dbReference type="SUPFAM" id="SSF54713">
    <property type="entry name" value="Elongation factor Ts (EF-Ts), dimerisation domain"/>
    <property type="match status" value="2"/>
</dbReference>
<dbReference type="PROSITE" id="PS01127">
    <property type="entry name" value="EF_TS_2"/>
    <property type="match status" value="1"/>
</dbReference>
<organism evidence="7 8">
    <name type="scientific">Litomosoides sigmodontis</name>
    <name type="common">Filarial nematode worm</name>
    <dbReference type="NCBI Taxonomy" id="42156"/>
    <lineage>
        <taxon>Eukaryota</taxon>
        <taxon>Metazoa</taxon>
        <taxon>Ecdysozoa</taxon>
        <taxon>Nematoda</taxon>
        <taxon>Chromadorea</taxon>
        <taxon>Rhabditida</taxon>
        <taxon>Spirurina</taxon>
        <taxon>Spiruromorpha</taxon>
        <taxon>Filarioidea</taxon>
        <taxon>Onchocercidae</taxon>
        <taxon>Litomosoides</taxon>
    </lineage>
</organism>
<gene>
    <name evidence="7" type="ORF">NLS_LOCUS1767</name>
</gene>
<sequence>MIASRQLIPLIVLKKSLRRLCSATVAVPAPSTTKEALKELRKKTGYSYVNCRKALNEFGPDNLDDAIKWLKKRAIEEGWEKAAKLSGRPTKQGVVSVITNFNKAAIVELNCETDFVSRSEDFKRLVEDVVKAVLHAADRDGTSADGFELLSLNIDSLKTAENDKPVKDLITEAIGKLGENITLSRAQLILTPPDIQLFGYAHPKEGTETLCMGRYVAVVGLKRLNNTNFPTEKLGLQLCQHIVGMRTLTMGTPLQKTPGTTLPESKTVPGNEETSQGDESNAFYDGEITQIDENETQLLRQTFMLNPLQTVYEYVSGHGASIVDFYRVELSKSEEPV</sequence>
<evidence type="ECO:0000313" key="8">
    <source>
        <dbReference type="Proteomes" id="UP000277928"/>
    </source>
</evidence>
<dbReference type="PANTHER" id="PTHR11741">
    <property type="entry name" value="ELONGATION FACTOR TS"/>
    <property type="match status" value="1"/>
</dbReference>
<evidence type="ECO:0000256" key="5">
    <source>
        <dbReference type="SAM" id="MobiDB-lite"/>
    </source>
</evidence>
<dbReference type="SUPFAM" id="SSF46934">
    <property type="entry name" value="UBA-like"/>
    <property type="match status" value="1"/>
</dbReference>
<comment type="subcellular location">
    <subcellularLocation>
        <location evidence="4">Mitochondrion</location>
    </subcellularLocation>
</comment>
<evidence type="ECO:0000313" key="7">
    <source>
        <dbReference type="EMBL" id="VDK72404.1"/>
    </source>
</evidence>
<dbReference type="GO" id="GO:0070125">
    <property type="term" value="P:mitochondrial translational elongation"/>
    <property type="evidence" value="ECO:0007669"/>
    <property type="project" value="TreeGrafter"/>
</dbReference>
<evidence type="ECO:0000256" key="3">
    <source>
        <dbReference type="ARBA" id="ARBA00022917"/>
    </source>
</evidence>
<dbReference type="PANTHER" id="PTHR11741:SF0">
    <property type="entry name" value="ELONGATION FACTOR TS, MITOCHONDRIAL"/>
    <property type="match status" value="1"/>
</dbReference>
<dbReference type="InterPro" id="IPR018101">
    <property type="entry name" value="Transl_elong_Ts_CS"/>
</dbReference>
<reference evidence="7 8" key="1">
    <citation type="submission" date="2018-08" db="EMBL/GenBank/DDBJ databases">
        <authorList>
            <person name="Laetsch R D."/>
            <person name="Stevens L."/>
            <person name="Kumar S."/>
            <person name="Blaxter L. M."/>
        </authorList>
    </citation>
    <scope>NUCLEOTIDE SEQUENCE [LARGE SCALE GENOMIC DNA]</scope>
</reference>
<dbReference type="GO" id="GO:0003746">
    <property type="term" value="F:translation elongation factor activity"/>
    <property type="evidence" value="ECO:0007669"/>
    <property type="project" value="UniProtKB-UniRule"/>
</dbReference>
<comment type="function">
    <text evidence="4">Associates with the EF-Tu.GDP complex and induces the exchange of GDP to GTP. It remains bound to the aminoacyl-tRNA.EF-Tu.GTP complex up to the GTP hydrolysis stage on the ribosome.</text>
</comment>
<dbReference type="InterPro" id="IPR009060">
    <property type="entry name" value="UBA-like_sf"/>
</dbReference>
<dbReference type="EMBL" id="UYRX01000069">
    <property type="protein sequence ID" value="VDK72404.1"/>
    <property type="molecule type" value="Genomic_DNA"/>
</dbReference>
<evidence type="ECO:0000259" key="6">
    <source>
        <dbReference type="Pfam" id="PF00889"/>
    </source>
</evidence>
<keyword evidence="2 4" id="KW-0251">Elongation factor</keyword>
<dbReference type="Gene3D" id="1.10.8.10">
    <property type="entry name" value="DNA helicase RuvA subunit, C-terminal domain"/>
    <property type="match status" value="1"/>
</dbReference>
<dbReference type="Proteomes" id="UP000277928">
    <property type="component" value="Unassembled WGS sequence"/>
</dbReference>
<comment type="similarity">
    <text evidence="1 4">Belongs to the EF-Ts family.</text>
</comment>
<dbReference type="HAMAP" id="MF_00050">
    <property type="entry name" value="EF_Ts"/>
    <property type="match status" value="1"/>
</dbReference>
<dbReference type="InterPro" id="IPR036402">
    <property type="entry name" value="EF-Ts_dimer_sf"/>
</dbReference>